<keyword evidence="2" id="KW-1133">Transmembrane helix</keyword>
<reference evidence="4 5" key="1">
    <citation type="submission" date="2017-12" db="EMBL/GenBank/DDBJ databases">
        <title>Phylogenetic diversity of female urinary microbiome.</title>
        <authorList>
            <person name="Thomas-White K."/>
            <person name="Wolfe A.J."/>
        </authorList>
    </citation>
    <scope>NUCLEOTIDE SEQUENCE [LARGE SCALE GENOMIC DNA]</scope>
    <source>
        <strain evidence="4 5">UMB0319</strain>
    </source>
</reference>
<evidence type="ECO:0000256" key="2">
    <source>
        <dbReference type="SAM" id="Phobius"/>
    </source>
</evidence>
<sequence length="156" mass="16496">MSKPETRHPAGESGTADSADIAQMPSSSTKPTVTGPRRVRLALTRVSPFSVMKVAFLLSVAGGIMLVVAAAFVWFMLDAMHVFSTIQNLVGTVMESESNSFTALLEYMKFSRAVSMATIIAVINIILTTALATVGAFLYNVTAALVGGVHLTLADE</sequence>
<evidence type="ECO:0000313" key="5">
    <source>
        <dbReference type="Proteomes" id="UP000234778"/>
    </source>
</evidence>
<dbReference type="GeneID" id="81709045"/>
<keyword evidence="2" id="KW-0812">Transmembrane</keyword>
<dbReference type="InterPro" id="IPR021949">
    <property type="entry name" value="DUF3566_TM"/>
</dbReference>
<feature type="region of interest" description="Disordered" evidence="1">
    <location>
        <begin position="1"/>
        <end position="34"/>
    </location>
</feature>
<evidence type="ECO:0000256" key="1">
    <source>
        <dbReference type="SAM" id="MobiDB-lite"/>
    </source>
</evidence>
<feature type="transmembrane region" description="Helical" evidence="2">
    <location>
        <begin position="114"/>
        <end position="139"/>
    </location>
</feature>
<comment type="caution">
    <text evidence="4">The sequence shown here is derived from an EMBL/GenBank/DDBJ whole genome shotgun (WGS) entry which is preliminary data.</text>
</comment>
<accession>A0A2I1KRB1</accession>
<name>A0A2I1KRB1_9ACTO</name>
<dbReference type="AlphaFoldDB" id="A0A2I1KRB1"/>
<feature type="transmembrane region" description="Helical" evidence="2">
    <location>
        <begin position="54"/>
        <end position="77"/>
    </location>
</feature>
<evidence type="ECO:0000313" key="4">
    <source>
        <dbReference type="EMBL" id="PKY98173.1"/>
    </source>
</evidence>
<gene>
    <name evidence="4" type="ORF">CYJ26_08870</name>
</gene>
<feature type="domain" description="DUF3566" evidence="3">
    <location>
        <begin position="36"/>
        <end position="155"/>
    </location>
</feature>
<organism evidence="4 5">
    <name type="scientific">Actinomyces urogenitalis</name>
    <dbReference type="NCBI Taxonomy" id="103621"/>
    <lineage>
        <taxon>Bacteria</taxon>
        <taxon>Bacillati</taxon>
        <taxon>Actinomycetota</taxon>
        <taxon>Actinomycetes</taxon>
        <taxon>Actinomycetales</taxon>
        <taxon>Actinomycetaceae</taxon>
        <taxon>Actinomyces</taxon>
    </lineage>
</organism>
<dbReference type="Pfam" id="PF12089">
    <property type="entry name" value="DUF3566"/>
    <property type="match status" value="1"/>
</dbReference>
<keyword evidence="2" id="KW-0472">Membrane</keyword>
<feature type="compositionally biased region" description="Basic and acidic residues" evidence="1">
    <location>
        <begin position="1"/>
        <end position="10"/>
    </location>
</feature>
<dbReference type="EMBL" id="PKHA01000010">
    <property type="protein sequence ID" value="PKY98173.1"/>
    <property type="molecule type" value="Genomic_DNA"/>
</dbReference>
<protein>
    <recommendedName>
        <fullName evidence="3">DUF3566 domain-containing protein</fullName>
    </recommendedName>
</protein>
<dbReference type="RefSeq" id="WP_006547836.1">
    <property type="nucleotide sequence ID" value="NZ_CP136961.1"/>
</dbReference>
<evidence type="ECO:0000259" key="3">
    <source>
        <dbReference type="Pfam" id="PF12089"/>
    </source>
</evidence>
<dbReference type="Proteomes" id="UP000234778">
    <property type="component" value="Unassembled WGS sequence"/>
</dbReference>
<proteinExistence type="predicted"/>